<dbReference type="KEGG" id="sapp:SAC06_08620"/>
<dbReference type="PANTHER" id="PTHR32196">
    <property type="entry name" value="ABC TRANSPORTER PERMEASE PROTEIN YPHD-RELATED-RELATED"/>
    <property type="match status" value="1"/>
</dbReference>
<evidence type="ECO:0000313" key="7">
    <source>
        <dbReference type="EMBL" id="XBW07697.1"/>
    </source>
</evidence>
<proteinExistence type="predicted"/>
<keyword evidence="3 6" id="KW-0812">Transmembrane</keyword>
<evidence type="ECO:0000256" key="4">
    <source>
        <dbReference type="ARBA" id="ARBA00022989"/>
    </source>
</evidence>
<feature type="transmembrane region" description="Helical" evidence="6">
    <location>
        <begin position="232"/>
        <end position="250"/>
    </location>
</feature>
<gene>
    <name evidence="7" type="ORF">SAC06_08620</name>
</gene>
<dbReference type="AlphaFoldDB" id="A0AAU7V7A2"/>
<feature type="transmembrane region" description="Helical" evidence="6">
    <location>
        <begin position="57"/>
        <end position="77"/>
    </location>
</feature>
<feature type="transmembrane region" description="Helical" evidence="6">
    <location>
        <begin position="25"/>
        <end position="45"/>
    </location>
</feature>
<accession>A0AAU7V7A2</accession>
<dbReference type="Pfam" id="PF02653">
    <property type="entry name" value="BPD_transp_2"/>
    <property type="match status" value="1"/>
</dbReference>
<keyword evidence="4 6" id="KW-1133">Transmembrane helix</keyword>
<comment type="subcellular location">
    <subcellularLocation>
        <location evidence="1">Cell membrane</location>
        <topology evidence="1">Multi-pass membrane protein</topology>
    </subcellularLocation>
</comment>
<feature type="transmembrane region" description="Helical" evidence="6">
    <location>
        <begin position="286"/>
        <end position="306"/>
    </location>
</feature>
<dbReference type="CDD" id="cd06579">
    <property type="entry name" value="TM_PBP1_transp_AraH_like"/>
    <property type="match status" value="1"/>
</dbReference>
<evidence type="ECO:0000256" key="5">
    <source>
        <dbReference type="ARBA" id="ARBA00023136"/>
    </source>
</evidence>
<keyword evidence="5 6" id="KW-0472">Membrane</keyword>
<evidence type="ECO:0000256" key="3">
    <source>
        <dbReference type="ARBA" id="ARBA00022692"/>
    </source>
</evidence>
<evidence type="ECO:0000256" key="6">
    <source>
        <dbReference type="SAM" id="Phobius"/>
    </source>
</evidence>
<feature type="transmembrane region" description="Helical" evidence="6">
    <location>
        <begin position="312"/>
        <end position="330"/>
    </location>
</feature>
<feature type="transmembrane region" description="Helical" evidence="6">
    <location>
        <begin position="140"/>
        <end position="158"/>
    </location>
</feature>
<evidence type="ECO:0000256" key="2">
    <source>
        <dbReference type="ARBA" id="ARBA00022475"/>
    </source>
</evidence>
<dbReference type="GO" id="GO:0005886">
    <property type="term" value="C:plasma membrane"/>
    <property type="evidence" value="ECO:0007669"/>
    <property type="project" value="UniProtKB-SubCell"/>
</dbReference>
<dbReference type="EMBL" id="CP138335">
    <property type="protein sequence ID" value="XBW07697.1"/>
    <property type="molecule type" value="Genomic_DNA"/>
</dbReference>
<dbReference type="InterPro" id="IPR001851">
    <property type="entry name" value="ABC_transp_permease"/>
</dbReference>
<dbReference type="RefSeq" id="WP_350257900.1">
    <property type="nucleotide sequence ID" value="NZ_CP138335.1"/>
</dbReference>
<organism evidence="7">
    <name type="scientific">Scrofimicrobium appendicitidis</name>
    <dbReference type="NCBI Taxonomy" id="3079930"/>
    <lineage>
        <taxon>Bacteria</taxon>
        <taxon>Bacillati</taxon>
        <taxon>Actinomycetota</taxon>
        <taxon>Actinomycetes</taxon>
        <taxon>Actinomycetales</taxon>
        <taxon>Actinomycetaceae</taxon>
        <taxon>Scrofimicrobium</taxon>
    </lineage>
</organism>
<keyword evidence="2" id="KW-1003">Cell membrane</keyword>
<evidence type="ECO:0000256" key="1">
    <source>
        <dbReference type="ARBA" id="ARBA00004651"/>
    </source>
</evidence>
<sequence length="337" mass="35118">MSTTTDAISTNTQKRRGLPEHYKAFLQQAMIVLVLILLMVFFTVMKPTFASWSNISSLLLASVVTGIQALGLSFVIATGGIDLTPGLGMAATSVFAALLIAHEGGLGLPLWVGIIGGLAAGALLGVINGFLVSYVRMQPMIATLAMMMVCWGAALVMANGKTISLRSVTGYDQIAVGELIPGVPNGVLILVVLAIIAGVLMNKTSVGRYALAIGSNEEATRISGVNTQRWKVLAYVIAGVFTGISGILMSSRLSAAQPTLGQGYEMYAIAAAVIGGTSLRGGRASIFGAVIGAVTIQTLFNGLTVMGVQDQWQKVVLGLVVLIAVFVDIMRRGGKEE</sequence>
<protein>
    <submittedName>
        <fullName evidence="7">ABC transporter permease</fullName>
    </submittedName>
</protein>
<feature type="transmembrane region" description="Helical" evidence="6">
    <location>
        <begin position="83"/>
        <end position="101"/>
    </location>
</feature>
<dbReference type="PANTHER" id="PTHR32196:SF72">
    <property type="entry name" value="RIBOSE IMPORT PERMEASE PROTEIN RBSC"/>
    <property type="match status" value="1"/>
</dbReference>
<name>A0AAU7V7A2_9ACTO</name>
<reference evidence="7" key="1">
    <citation type="submission" date="2023-11" db="EMBL/GenBank/DDBJ databases">
        <title>Scrofimicrobium hongkongense sp. nov., isolated from a patient with peritonitis.</title>
        <authorList>
            <person name="Lao H.Y."/>
            <person name="Wong A.Y.P."/>
            <person name="Ng T.L."/>
            <person name="Wong R.Y.L."/>
            <person name="Yau M.C.Y."/>
            <person name="Lam J.Y.W."/>
            <person name="Siu G.K.H."/>
        </authorList>
    </citation>
    <scope>NUCLEOTIDE SEQUENCE</scope>
    <source>
        <strain evidence="7">R131</strain>
    </source>
</reference>
<feature type="transmembrane region" description="Helical" evidence="6">
    <location>
        <begin position="108"/>
        <end position="134"/>
    </location>
</feature>
<dbReference type="GO" id="GO:0022857">
    <property type="term" value="F:transmembrane transporter activity"/>
    <property type="evidence" value="ECO:0007669"/>
    <property type="project" value="InterPro"/>
</dbReference>
<feature type="transmembrane region" description="Helical" evidence="6">
    <location>
        <begin position="179"/>
        <end position="201"/>
    </location>
</feature>